<comment type="subcellular location">
    <subcellularLocation>
        <location evidence="1">Secreted</location>
    </subcellularLocation>
</comment>
<comment type="similarity">
    <text evidence="2">Belongs to the Necrosis inducing protein (NPP1) family.</text>
</comment>
<dbReference type="STRING" id="4795.A0A225V4W3"/>
<name>A0A225V4W3_9STRA</name>
<evidence type="ECO:0000256" key="4">
    <source>
        <dbReference type="ARBA" id="ARBA00023026"/>
    </source>
</evidence>
<evidence type="ECO:0000256" key="3">
    <source>
        <dbReference type="ARBA" id="ARBA00022525"/>
    </source>
</evidence>
<dbReference type="PANTHER" id="PTHR33657">
    <property type="entry name" value="DOMAIN PROTEIN, PUTATIVE (AFU_ORTHOLOGUE AFUA_5G00600)-RELATED"/>
    <property type="match status" value="1"/>
</dbReference>
<dbReference type="OrthoDB" id="89086at2759"/>
<dbReference type="AlphaFoldDB" id="A0A225V4W3"/>
<dbReference type="EMBL" id="NBNE01007208">
    <property type="protein sequence ID" value="OWZ00956.1"/>
    <property type="molecule type" value="Genomic_DNA"/>
</dbReference>
<keyword evidence="6" id="KW-1185">Reference proteome</keyword>
<dbReference type="Proteomes" id="UP000198211">
    <property type="component" value="Unassembled WGS sequence"/>
</dbReference>
<dbReference type="PANTHER" id="PTHR33657:SF8">
    <property type="entry name" value="DOMAIN PROTEIN, PUTATIVE (AFU_ORTHOLOGUE AFUA_5G00600)-RELATED"/>
    <property type="match status" value="1"/>
</dbReference>
<dbReference type="InterPro" id="IPR008701">
    <property type="entry name" value="NPP1"/>
</dbReference>
<gene>
    <name evidence="5" type="ORF">PHMEG_00027749</name>
</gene>
<evidence type="ECO:0000313" key="5">
    <source>
        <dbReference type="EMBL" id="OWZ00956.1"/>
    </source>
</evidence>
<dbReference type="Pfam" id="PF05630">
    <property type="entry name" value="NPP1"/>
    <property type="match status" value="1"/>
</dbReference>
<dbReference type="GO" id="GO:0005576">
    <property type="term" value="C:extracellular region"/>
    <property type="evidence" value="ECO:0007669"/>
    <property type="project" value="UniProtKB-SubCell"/>
</dbReference>
<evidence type="ECO:0000256" key="2">
    <source>
        <dbReference type="ARBA" id="ARBA00009520"/>
    </source>
</evidence>
<organism evidence="5 6">
    <name type="scientific">Phytophthora megakarya</name>
    <dbReference type="NCBI Taxonomy" id="4795"/>
    <lineage>
        <taxon>Eukaryota</taxon>
        <taxon>Sar</taxon>
        <taxon>Stramenopiles</taxon>
        <taxon>Oomycota</taxon>
        <taxon>Peronosporomycetes</taxon>
        <taxon>Peronosporales</taxon>
        <taxon>Peronosporaceae</taxon>
        <taxon>Phytophthora</taxon>
    </lineage>
</organism>
<reference evidence="6" key="1">
    <citation type="submission" date="2017-03" db="EMBL/GenBank/DDBJ databases">
        <title>Phytopthora megakarya and P. palmivora, two closely related causual agents of cacao black pod achieved similar genome size and gene model numbers by different mechanisms.</title>
        <authorList>
            <person name="Ali S."/>
            <person name="Shao J."/>
            <person name="Larry D.J."/>
            <person name="Kronmiller B."/>
            <person name="Shen D."/>
            <person name="Strem M.D."/>
            <person name="Melnick R.L."/>
            <person name="Guiltinan M.J."/>
            <person name="Tyler B.M."/>
            <person name="Meinhardt L.W."/>
            <person name="Bailey B.A."/>
        </authorList>
    </citation>
    <scope>NUCLEOTIDE SEQUENCE [LARGE SCALE GENOMIC DNA]</scope>
    <source>
        <strain evidence="6">zdho120</strain>
    </source>
</reference>
<accession>A0A225V4W3</accession>
<keyword evidence="4" id="KW-0843">Virulence</keyword>
<evidence type="ECO:0000313" key="6">
    <source>
        <dbReference type="Proteomes" id="UP000198211"/>
    </source>
</evidence>
<protein>
    <submittedName>
        <fullName evidence="5">Necrosis inducing protein NPP1</fullName>
    </submittedName>
</protein>
<comment type="caution">
    <text evidence="5">The sequence shown here is derived from an EMBL/GenBank/DDBJ whole genome shotgun (WGS) entry which is preliminary data.</text>
</comment>
<evidence type="ECO:0000256" key="1">
    <source>
        <dbReference type="ARBA" id="ARBA00004613"/>
    </source>
</evidence>
<keyword evidence="3" id="KW-0964">Secreted</keyword>
<sequence>MYAWFFPKGGEYHSNLDEGHRYFWSYAIVWTDNPNPDNSTILGVSMSAYIGYGKKAPPASKYVINGTTIKFDSYISMLMGKQALQLTKKEGETQDLIAWEQLTDEARNSLSEFDFESSWSFSEVVMPLKDEEFTAKLKKACPF</sequence>
<proteinExistence type="inferred from homology"/>